<feature type="region of interest" description="Disordered" evidence="4">
    <location>
        <begin position="1"/>
        <end position="32"/>
    </location>
</feature>
<reference evidence="8" key="1">
    <citation type="journal article" date="2019" name="Int. J. Syst. Evol. Microbiol.">
        <title>The Global Catalogue of Microorganisms (GCM) 10K type strain sequencing project: providing services to taxonomists for standard genome sequencing and annotation.</title>
        <authorList>
            <consortium name="The Broad Institute Genomics Platform"/>
            <consortium name="The Broad Institute Genome Sequencing Center for Infectious Disease"/>
            <person name="Wu L."/>
            <person name="Ma J."/>
        </authorList>
    </citation>
    <scope>NUCLEOTIDE SEQUENCE [LARGE SCALE GENOMIC DNA]</scope>
    <source>
        <strain evidence="8">NBRC 110608</strain>
    </source>
</reference>
<evidence type="ECO:0000256" key="2">
    <source>
        <dbReference type="ARBA" id="ARBA00023125"/>
    </source>
</evidence>
<keyword evidence="3" id="KW-0804">Transcription</keyword>
<protein>
    <submittedName>
        <fullName evidence="7">TetR family transcriptional regulator</fullName>
    </submittedName>
</protein>
<dbReference type="SUPFAM" id="SSF46689">
    <property type="entry name" value="Homeodomain-like"/>
    <property type="match status" value="1"/>
</dbReference>
<feature type="domain" description="HTH-type transcriptional regulator MT1864/Rv1816-like C-terminal" evidence="6">
    <location>
        <begin position="109"/>
        <end position="196"/>
    </location>
</feature>
<dbReference type="InterPro" id="IPR009057">
    <property type="entry name" value="Homeodomain-like_sf"/>
</dbReference>
<name>A0ABM8HC76_9MICO</name>
<accession>A0ABM8HC76</accession>
<evidence type="ECO:0000256" key="3">
    <source>
        <dbReference type="ARBA" id="ARBA00023163"/>
    </source>
</evidence>
<gene>
    <name evidence="7" type="ORF">GCM10025872_22180</name>
</gene>
<dbReference type="SUPFAM" id="SSF48498">
    <property type="entry name" value="Tetracyclin repressor-like, C-terminal domain"/>
    <property type="match status" value="1"/>
</dbReference>
<feature type="domain" description="HTH tetR-type" evidence="5">
    <location>
        <begin position="39"/>
        <end position="79"/>
    </location>
</feature>
<proteinExistence type="predicted"/>
<evidence type="ECO:0000259" key="5">
    <source>
        <dbReference type="Pfam" id="PF00440"/>
    </source>
</evidence>
<dbReference type="Proteomes" id="UP001321421">
    <property type="component" value="Chromosome"/>
</dbReference>
<organism evidence="7 8">
    <name type="scientific">Barrientosiimonas endolithica</name>
    <dbReference type="NCBI Taxonomy" id="1535208"/>
    <lineage>
        <taxon>Bacteria</taxon>
        <taxon>Bacillati</taxon>
        <taxon>Actinomycetota</taxon>
        <taxon>Actinomycetes</taxon>
        <taxon>Micrococcales</taxon>
        <taxon>Dermacoccaceae</taxon>
        <taxon>Barrientosiimonas</taxon>
    </lineage>
</organism>
<sequence>MDETDRVTQPTALPHPPALPRVAARPDPQERTPRVREVVAAAARVLEAEGQEALTMQRLGSELGIRAPSLYKHVAGKAAVEGLLVTDTFFALGDLGHRAVERPGRSGPVAALLRAYRRFALERPHTYRLASRPGVREHVQPGVEVWTGEVFWRAMGEPYLAQALWAFAHGTATLEIDGRFLPGSDLDRTWRAGAQAFAGQRSRTG</sequence>
<dbReference type="Pfam" id="PF13305">
    <property type="entry name" value="TetR_C_33"/>
    <property type="match status" value="1"/>
</dbReference>
<evidence type="ECO:0000259" key="6">
    <source>
        <dbReference type="Pfam" id="PF13305"/>
    </source>
</evidence>
<evidence type="ECO:0000313" key="7">
    <source>
        <dbReference type="EMBL" id="BDZ58561.1"/>
    </source>
</evidence>
<keyword evidence="1" id="KW-0805">Transcription regulation</keyword>
<dbReference type="InterPro" id="IPR001647">
    <property type="entry name" value="HTH_TetR"/>
</dbReference>
<dbReference type="Pfam" id="PF00440">
    <property type="entry name" value="TetR_N"/>
    <property type="match status" value="1"/>
</dbReference>
<evidence type="ECO:0000256" key="4">
    <source>
        <dbReference type="SAM" id="MobiDB-lite"/>
    </source>
</evidence>
<dbReference type="Gene3D" id="1.10.357.10">
    <property type="entry name" value="Tetracycline Repressor, domain 2"/>
    <property type="match status" value="1"/>
</dbReference>
<keyword evidence="2" id="KW-0238">DNA-binding</keyword>
<dbReference type="InterPro" id="IPR025996">
    <property type="entry name" value="MT1864/Rv1816-like_C"/>
</dbReference>
<keyword evidence="8" id="KW-1185">Reference proteome</keyword>
<dbReference type="InterPro" id="IPR036271">
    <property type="entry name" value="Tet_transcr_reg_TetR-rel_C_sf"/>
</dbReference>
<evidence type="ECO:0000256" key="1">
    <source>
        <dbReference type="ARBA" id="ARBA00023015"/>
    </source>
</evidence>
<dbReference type="EMBL" id="AP027735">
    <property type="protein sequence ID" value="BDZ58561.1"/>
    <property type="molecule type" value="Genomic_DNA"/>
</dbReference>
<evidence type="ECO:0000313" key="8">
    <source>
        <dbReference type="Proteomes" id="UP001321421"/>
    </source>
</evidence>
<dbReference type="Gene3D" id="1.10.10.60">
    <property type="entry name" value="Homeodomain-like"/>
    <property type="match status" value="1"/>
</dbReference>